<organism evidence="2 3">
    <name type="scientific">Phaeosphaeria nodorum (strain SN15 / ATCC MYA-4574 / FGSC 10173)</name>
    <name type="common">Glume blotch fungus</name>
    <name type="synonym">Parastagonospora nodorum</name>
    <dbReference type="NCBI Taxonomy" id="321614"/>
    <lineage>
        <taxon>Eukaryota</taxon>
        <taxon>Fungi</taxon>
        <taxon>Dikarya</taxon>
        <taxon>Ascomycota</taxon>
        <taxon>Pezizomycotina</taxon>
        <taxon>Dothideomycetes</taxon>
        <taxon>Pleosporomycetidae</taxon>
        <taxon>Pleosporales</taxon>
        <taxon>Pleosporineae</taxon>
        <taxon>Phaeosphaeriaceae</taxon>
        <taxon>Parastagonospora</taxon>
    </lineage>
</organism>
<feature type="region of interest" description="Disordered" evidence="1">
    <location>
        <begin position="1"/>
        <end position="21"/>
    </location>
</feature>
<accession>A0A7U2FE93</accession>
<reference evidence="3" key="1">
    <citation type="journal article" date="2021" name="BMC Genomics">
        <title>Chromosome-level genome assembly and manually-curated proteome of model necrotroph Parastagonospora nodorum Sn15 reveals a genome-wide trove of candidate effector homologs, and redundancy of virulence-related functions within an accessory chromosome.</title>
        <authorList>
            <person name="Bertazzoni S."/>
            <person name="Jones D.A.B."/>
            <person name="Phan H.T."/>
            <person name="Tan K.-C."/>
            <person name="Hane J.K."/>
        </authorList>
    </citation>
    <scope>NUCLEOTIDE SEQUENCE [LARGE SCALE GENOMIC DNA]</scope>
    <source>
        <strain evidence="3">SN15 / ATCC MYA-4574 / FGSC 10173)</strain>
    </source>
</reference>
<feature type="region of interest" description="Disordered" evidence="1">
    <location>
        <begin position="105"/>
        <end position="128"/>
    </location>
</feature>
<evidence type="ECO:0000313" key="2">
    <source>
        <dbReference type="EMBL" id="QRD01375.1"/>
    </source>
</evidence>
<keyword evidence="3" id="KW-1185">Reference proteome</keyword>
<evidence type="ECO:0000313" key="3">
    <source>
        <dbReference type="Proteomes" id="UP000663193"/>
    </source>
</evidence>
<feature type="compositionally biased region" description="Polar residues" evidence="1">
    <location>
        <begin position="1"/>
        <end position="16"/>
    </location>
</feature>
<feature type="region of interest" description="Disordered" evidence="1">
    <location>
        <begin position="53"/>
        <end position="83"/>
    </location>
</feature>
<proteinExistence type="predicted"/>
<dbReference type="AlphaFoldDB" id="A0A7U2FE93"/>
<protein>
    <submittedName>
        <fullName evidence="2">Uncharacterized protein</fullName>
    </submittedName>
</protein>
<dbReference type="EMBL" id="CP069034">
    <property type="protein sequence ID" value="QRD01375.1"/>
    <property type="molecule type" value="Genomic_DNA"/>
</dbReference>
<name>A0A7U2FE93_PHANO</name>
<dbReference type="VEuPathDB" id="FungiDB:JI435_439310"/>
<feature type="compositionally biased region" description="Polar residues" evidence="1">
    <location>
        <begin position="64"/>
        <end position="82"/>
    </location>
</feature>
<dbReference type="Proteomes" id="UP000663193">
    <property type="component" value="Chromosome 12"/>
</dbReference>
<evidence type="ECO:0000256" key="1">
    <source>
        <dbReference type="SAM" id="MobiDB-lite"/>
    </source>
</evidence>
<sequence>MVTEVQRSLAGSSSRAHSIHEKKIPSIYGELRLQGRDVRTYCSTPRLLPLLLGQQAHAPMPRSGQESPQTQSILPPTSNNRTAPECSVELNAVEAISFIRGVNHLGSRKDRGNVTQHGYRPDSAIPDI</sequence>
<gene>
    <name evidence="2" type="ORF">JI435_439310</name>
</gene>